<reference evidence="2 4" key="1">
    <citation type="submission" date="2016-10" db="EMBL/GenBank/DDBJ databases">
        <title>Draft genome sequence of Methylobacterium extorquens CP3, a seed endophyte of Crotalaria pumila with plant growth-promoting and metal tolerance properties.</title>
        <authorList>
            <person name="Sanchez-Lopez A.S."/>
            <person name="Van Hamme J.D."/>
            <person name="Thijs S."/>
            <person name="Mcammond B.M."/>
            <person name="Stevens V."/>
            <person name="Gonzalez-Chavez M.D.C."/>
            <person name="Vangronsveld J."/>
        </authorList>
    </citation>
    <scope>NUCLEOTIDE SEQUENCE [LARGE SCALE GENOMIC DNA]</scope>
    <source>
        <strain evidence="2 4">CP3</strain>
    </source>
</reference>
<evidence type="ECO:0000313" key="4">
    <source>
        <dbReference type="Proteomes" id="UP000180215"/>
    </source>
</evidence>
<keyword evidence="1" id="KW-0472">Membrane</keyword>
<sequence length="140" mass="14883">MLIGELALVAAAAFAGAALYVGFVEHPARLVLDPASQLQQWRPSYRRATRMQGGLALAATALGLLAWARTGDPRWGLGAALALANWPYTMLAIMPTNRALLAASSADPVVAPLMQRWIRLHAVRSGLGLAAVAAFLWALR</sequence>
<keyword evidence="1" id="KW-1133">Transmembrane helix</keyword>
<proteinExistence type="predicted"/>
<dbReference type="Proteomes" id="UP001223720">
    <property type="component" value="Chromosome"/>
</dbReference>
<evidence type="ECO:0000313" key="3">
    <source>
        <dbReference type="EMBL" id="WHQ71544.1"/>
    </source>
</evidence>
<name>A0A1S1P1G6_METEX</name>
<dbReference type="PANTHER" id="PTHR36535">
    <property type="entry name" value="YALI0E30327P"/>
    <property type="match status" value="1"/>
</dbReference>
<keyword evidence="1" id="KW-0812">Transmembrane</keyword>
<evidence type="ECO:0000313" key="2">
    <source>
        <dbReference type="EMBL" id="OHV14895.1"/>
    </source>
</evidence>
<dbReference type="EMBL" id="MNAO01000399">
    <property type="protein sequence ID" value="OHV14895.1"/>
    <property type="molecule type" value="Genomic_DNA"/>
</dbReference>
<feature type="transmembrane region" description="Helical" evidence="1">
    <location>
        <begin position="75"/>
        <end position="94"/>
    </location>
</feature>
<protein>
    <submittedName>
        <fullName evidence="3">DUF1772 domain-containing protein</fullName>
    </submittedName>
</protein>
<dbReference type="RefSeq" id="WP_056112070.1">
    <property type="nucleotide sequence ID" value="NZ_CP073633.1"/>
</dbReference>
<dbReference type="EMBL" id="CP073633">
    <property type="protein sequence ID" value="WHQ71544.1"/>
    <property type="molecule type" value="Genomic_DNA"/>
</dbReference>
<feature type="transmembrane region" description="Helical" evidence="1">
    <location>
        <begin position="122"/>
        <end position="139"/>
    </location>
</feature>
<dbReference type="InterPro" id="IPR013901">
    <property type="entry name" value="Anthrone_oxy"/>
</dbReference>
<feature type="transmembrane region" description="Helical" evidence="1">
    <location>
        <begin position="6"/>
        <end position="32"/>
    </location>
</feature>
<evidence type="ECO:0000256" key="1">
    <source>
        <dbReference type="SAM" id="Phobius"/>
    </source>
</evidence>
<dbReference type="Pfam" id="PF08592">
    <property type="entry name" value="Anthrone_oxy"/>
    <property type="match status" value="1"/>
</dbReference>
<dbReference type="Proteomes" id="UP000180215">
    <property type="component" value="Unassembled WGS sequence"/>
</dbReference>
<accession>A0A1S1P1G6</accession>
<dbReference type="AlphaFoldDB" id="A0A1S1P1G6"/>
<gene>
    <name evidence="2" type="ORF">BK022_22955</name>
    <name evidence="3" type="ORF">KEC54_08400</name>
</gene>
<reference evidence="3" key="2">
    <citation type="journal article" date="2022" name="Biotechnol. Bioprocess Eng.">
        <title>Pan-genome Analysis Reveals Comparative Genomic Features of Central Metabolic Pathways in Methylorubrum extorquens.</title>
        <authorList>
            <person name="Lee G.M."/>
            <person name="Scott-Nevros Z.K."/>
            <person name="Lee S.-M."/>
            <person name="Kim D."/>
        </authorList>
    </citation>
    <scope>NUCLEOTIDE SEQUENCE</scope>
    <source>
        <strain evidence="3">ATCC 55366</strain>
    </source>
</reference>
<dbReference type="PANTHER" id="PTHR36535:SF1">
    <property type="entry name" value="DUF1772 DOMAIN-CONTAINING PROTEIN"/>
    <property type="match status" value="1"/>
</dbReference>
<feature type="transmembrane region" description="Helical" evidence="1">
    <location>
        <begin position="53"/>
        <end position="69"/>
    </location>
</feature>
<organism evidence="2 4">
    <name type="scientific">Methylorubrum extorquens</name>
    <name type="common">Methylobacterium dichloromethanicum</name>
    <name type="synonym">Methylobacterium extorquens</name>
    <dbReference type="NCBI Taxonomy" id="408"/>
    <lineage>
        <taxon>Bacteria</taxon>
        <taxon>Pseudomonadati</taxon>
        <taxon>Pseudomonadota</taxon>
        <taxon>Alphaproteobacteria</taxon>
        <taxon>Hyphomicrobiales</taxon>
        <taxon>Methylobacteriaceae</taxon>
        <taxon>Methylorubrum</taxon>
    </lineage>
</organism>